<dbReference type="EMBL" id="JAATEO010000028">
    <property type="protein sequence ID" value="NJP34778.1"/>
    <property type="molecule type" value="Genomic_DNA"/>
</dbReference>
<proteinExistence type="predicted"/>
<evidence type="ECO:0000259" key="1">
    <source>
        <dbReference type="Pfam" id="PF13349"/>
    </source>
</evidence>
<protein>
    <submittedName>
        <fullName evidence="2">DUF4097 family beta strand repeat protein</fullName>
    </submittedName>
</protein>
<dbReference type="RefSeq" id="WP_168003125.1">
    <property type="nucleotide sequence ID" value="NZ_JAATEO010000028.1"/>
</dbReference>
<dbReference type="Pfam" id="PF13349">
    <property type="entry name" value="DUF4097"/>
    <property type="match status" value="1"/>
</dbReference>
<dbReference type="InterPro" id="IPR025164">
    <property type="entry name" value="Toastrack_DUF4097"/>
</dbReference>
<dbReference type="Gene3D" id="2.160.20.120">
    <property type="match status" value="1"/>
</dbReference>
<keyword evidence="3" id="KW-1185">Reference proteome</keyword>
<comment type="caution">
    <text evidence="2">The sequence shown here is derived from an EMBL/GenBank/DDBJ whole genome shotgun (WGS) entry which is preliminary data.</text>
</comment>
<reference evidence="2 3" key="1">
    <citation type="submission" date="2020-03" db="EMBL/GenBank/DDBJ databases">
        <title>WGS of actinomycetes isolated from Thailand.</title>
        <authorList>
            <person name="Thawai C."/>
        </authorList>
    </citation>
    <scope>NUCLEOTIDE SEQUENCE [LARGE SCALE GENOMIC DNA]</scope>
    <source>
        <strain evidence="2 3">HSS6-12</strain>
    </source>
</reference>
<dbReference type="PROSITE" id="PS51257">
    <property type="entry name" value="PROKAR_LIPOPROTEIN"/>
    <property type="match status" value="1"/>
</dbReference>
<feature type="domain" description="DUF4097" evidence="1">
    <location>
        <begin position="113"/>
        <end position="254"/>
    </location>
</feature>
<evidence type="ECO:0000313" key="3">
    <source>
        <dbReference type="Proteomes" id="UP000783871"/>
    </source>
</evidence>
<evidence type="ECO:0000313" key="2">
    <source>
        <dbReference type="EMBL" id="NJP34778.1"/>
    </source>
</evidence>
<organism evidence="2 3">
    <name type="scientific">Micromonospora thermarum</name>
    <dbReference type="NCBI Taxonomy" id="2720024"/>
    <lineage>
        <taxon>Bacteria</taxon>
        <taxon>Bacillati</taxon>
        <taxon>Actinomycetota</taxon>
        <taxon>Actinomycetes</taxon>
        <taxon>Micromonosporales</taxon>
        <taxon>Micromonosporaceae</taxon>
        <taxon>Micromonospora</taxon>
    </lineage>
</organism>
<dbReference type="Proteomes" id="UP000783871">
    <property type="component" value="Unassembled WGS sequence"/>
</dbReference>
<gene>
    <name evidence="2" type="ORF">HCJ94_23035</name>
</gene>
<accession>A0ABX0ZFN5</accession>
<name>A0ABX0ZFN5_9ACTN</name>
<sequence length="257" mass="26005">MALHRSTAALAAATLIVVAGCDSLSFRRLDFDNTEAVKITTVRVLPGAGDVVVRATGAPGSVRIKRVVRYQSDQPTTTYRVDGTELVLDTDCGPRCSISYEVTAPPGVAVKGETGSGDVDVSRAGAVDVTVGSGDVRVAGAGGPVRVETGSGDIEVVDVTAPVRLRASSGDITARRLGGGVDAEANSGRVTVELATPASVRAHASSGDVELTVPAGSYQVRSEVGSGHAELGVPNVPTATLVLDVATGSGDLTVSQR</sequence>